<dbReference type="CDD" id="cd02966">
    <property type="entry name" value="TlpA_like_family"/>
    <property type="match status" value="1"/>
</dbReference>
<dbReference type="SUPFAM" id="SSF52833">
    <property type="entry name" value="Thioredoxin-like"/>
    <property type="match status" value="1"/>
</dbReference>
<keyword evidence="2" id="KW-0201">Cytochrome c-type biogenesis</keyword>
<dbReference type="PANTHER" id="PTHR42852">
    <property type="entry name" value="THIOL:DISULFIDE INTERCHANGE PROTEIN DSBE"/>
    <property type="match status" value="1"/>
</dbReference>
<keyword evidence="6" id="KW-1185">Reference proteome</keyword>
<evidence type="ECO:0000256" key="2">
    <source>
        <dbReference type="ARBA" id="ARBA00022748"/>
    </source>
</evidence>
<dbReference type="Proteomes" id="UP000662618">
    <property type="component" value="Unassembled WGS sequence"/>
</dbReference>
<dbReference type="InterPro" id="IPR017937">
    <property type="entry name" value="Thioredoxin_CS"/>
</dbReference>
<proteinExistence type="predicted"/>
<evidence type="ECO:0000256" key="1">
    <source>
        <dbReference type="ARBA" id="ARBA00004196"/>
    </source>
</evidence>
<dbReference type="PROSITE" id="PS51257">
    <property type="entry name" value="PROKAR_LIPOPROTEIN"/>
    <property type="match status" value="1"/>
</dbReference>
<organism evidence="5 6">
    <name type="scientific">Chryseobacterium aquaeductus</name>
    <dbReference type="NCBI Taxonomy" id="2675056"/>
    <lineage>
        <taxon>Bacteria</taxon>
        <taxon>Pseudomonadati</taxon>
        <taxon>Bacteroidota</taxon>
        <taxon>Flavobacteriia</taxon>
        <taxon>Flavobacteriales</taxon>
        <taxon>Weeksellaceae</taxon>
        <taxon>Chryseobacterium group</taxon>
        <taxon>Chryseobacterium</taxon>
    </lineage>
</organism>
<dbReference type="GO" id="GO:0017004">
    <property type="term" value="P:cytochrome complex assembly"/>
    <property type="evidence" value="ECO:0007669"/>
    <property type="project" value="UniProtKB-KW"/>
</dbReference>
<dbReference type="GO" id="GO:0030313">
    <property type="term" value="C:cell envelope"/>
    <property type="evidence" value="ECO:0007669"/>
    <property type="project" value="UniProtKB-SubCell"/>
</dbReference>
<dbReference type="PANTHER" id="PTHR42852:SF17">
    <property type="entry name" value="THIOREDOXIN-LIKE PROTEIN HI_1115"/>
    <property type="match status" value="1"/>
</dbReference>
<accession>A0A9N8MI99</accession>
<dbReference type="AlphaFoldDB" id="A0A9N8MI99"/>
<dbReference type="GO" id="GO:0016491">
    <property type="term" value="F:oxidoreductase activity"/>
    <property type="evidence" value="ECO:0007669"/>
    <property type="project" value="InterPro"/>
</dbReference>
<feature type="domain" description="Thioredoxin" evidence="4">
    <location>
        <begin position="52"/>
        <end position="202"/>
    </location>
</feature>
<dbReference type="InterPro" id="IPR050553">
    <property type="entry name" value="Thioredoxin_ResA/DsbE_sf"/>
</dbReference>
<gene>
    <name evidence="5" type="primary">resA_7</name>
    <name evidence="5" type="ORF">CHRY9390_02976</name>
</gene>
<protein>
    <submittedName>
        <fullName evidence="5">Thiol-disulfide oxidoreductase ResA</fullName>
    </submittedName>
</protein>
<dbReference type="PROSITE" id="PS00194">
    <property type="entry name" value="THIOREDOXIN_1"/>
    <property type="match status" value="1"/>
</dbReference>
<dbReference type="PROSITE" id="PS51352">
    <property type="entry name" value="THIOREDOXIN_2"/>
    <property type="match status" value="1"/>
</dbReference>
<name>A0A9N8MI99_9FLAO</name>
<keyword evidence="3" id="KW-0676">Redox-active center</keyword>
<evidence type="ECO:0000313" key="6">
    <source>
        <dbReference type="Proteomes" id="UP000662618"/>
    </source>
</evidence>
<dbReference type="EMBL" id="CAJIMS010000001">
    <property type="protein sequence ID" value="CAD7815458.1"/>
    <property type="molecule type" value="Genomic_DNA"/>
</dbReference>
<dbReference type="Pfam" id="PF08534">
    <property type="entry name" value="Redoxin"/>
    <property type="match status" value="1"/>
</dbReference>
<dbReference type="InterPro" id="IPR036249">
    <property type="entry name" value="Thioredoxin-like_sf"/>
</dbReference>
<sequence>MRNSSRIFFTTEYLPMKKILLSTLLAASLLSCKKEAEKTNETAVANDSISSTAVPEPLPATATLKALTPQQTTEFLQTKNDTLYVTNFFATWCGPCVREIPHFKDKISELKNQPVKITFISLDTKEVWNTEVPNFVDKQGIRDNTILLDGGQLDETFFKNNFKKWDGGAIPFTYMRKGDKTDEFLGMMTPDLLNSKIDSFIK</sequence>
<comment type="caution">
    <text evidence="5">The sequence shown here is derived from an EMBL/GenBank/DDBJ whole genome shotgun (WGS) entry which is preliminary data.</text>
</comment>
<evidence type="ECO:0000256" key="3">
    <source>
        <dbReference type="ARBA" id="ARBA00023284"/>
    </source>
</evidence>
<dbReference type="InterPro" id="IPR013740">
    <property type="entry name" value="Redoxin"/>
</dbReference>
<dbReference type="Gene3D" id="3.40.30.10">
    <property type="entry name" value="Glutaredoxin"/>
    <property type="match status" value="1"/>
</dbReference>
<evidence type="ECO:0000313" key="5">
    <source>
        <dbReference type="EMBL" id="CAD7815458.1"/>
    </source>
</evidence>
<reference evidence="5" key="1">
    <citation type="submission" date="2020-12" db="EMBL/GenBank/DDBJ databases">
        <authorList>
            <person name="Rodrigo-Torres L."/>
            <person name="Arahal R. D."/>
            <person name="Lucena T."/>
        </authorList>
    </citation>
    <scope>NUCLEOTIDE SEQUENCE</scope>
    <source>
        <strain evidence="5">CECT 9390</strain>
    </source>
</reference>
<evidence type="ECO:0000259" key="4">
    <source>
        <dbReference type="PROSITE" id="PS51352"/>
    </source>
</evidence>
<dbReference type="InterPro" id="IPR013766">
    <property type="entry name" value="Thioredoxin_domain"/>
</dbReference>
<comment type="subcellular location">
    <subcellularLocation>
        <location evidence="1">Cell envelope</location>
    </subcellularLocation>
</comment>